<dbReference type="InterPro" id="IPR029035">
    <property type="entry name" value="DHS-like_NAD/FAD-binding_dom"/>
</dbReference>
<dbReference type="Pfam" id="PF16582">
    <property type="entry name" value="TPP_enzyme_M_2"/>
    <property type="match status" value="1"/>
</dbReference>
<dbReference type="SUPFAM" id="SSF52467">
    <property type="entry name" value="DHS-like NAD/FAD-binding domain"/>
    <property type="match status" value="1"/>
</dbReference>
<dbReference type="PANTHER" id="PTHR42916">
    <property type="entry name" value="2-SUCCINYL-5-ENOLPYRUVYL-6-HYDROXY-3-CYCLOHEXENE-1-CARBOXYLATE SYNTHASE"/>
    <property type="match status" value="1"/>
</dbReference>
<dbReference type="GO" id="GO:0030976">
    <property type="term" value="F:thiamine pyrophosphate binding"/>
    <property type="evidence" value="ECO:0007669"/>
    <property type="project" value="UniProtKB-UniRule"/>
</dbReference>
<dbReference type="CDD" id="cd02009">
    <property type="entry name" value="TPP_SHCHC_synthase"/>
    <property type="match status" value="1"/>
</dbReference>
<evidence type="ECO:0000313" key="11">
    <source>
        <dbReference type="EMBL" id="GIO28604.1"/>
    </source>
</evidence>
<evidence type="ECO:0000256" key="1">
    <source>
        <dbReference type="ARBA" id="ARBA00022428"/>
    </source>
</evidence>
<dbReference type="GO" id="GO:0070204">
    <property type="term" value="F:2-succinyl-5-enolpyruvyl-6-hydroxy-3-cyclohexene-1-carboxylic-acid synthase activity"/>
    <property type="evidence" value="ECO:0007669"/>
    <property type="project" value="UniProtKB-UniRule"/>
</dbReference>
<dbReference type="CDD" id="cd07037">
    <property type="entry name" value="TPP_PYR_MenD"/>
    <property type="match status" value="1"/>
</dbReference>
<comment type="pathway">
    <text evidence="7">Quinol/quinone metabolism; 1,4-dihydroxy-2-naphthoate biosynthesis; 1,4-dihydroxy-2-naphthoate from chorismate: step 2/7.</text>
</comment>
<comment type="catalytic activity">
    <reaction evidence="7">
        <text>isochorismate + 2-oxoglutarate + H(+) = 5-enolpyruvoyl-6-hydroxy-2-succinyl-cyclohex-3-ene-1-carboxylate + CO2</text>
        <dbReference type="Rhea" id="RHEA:25593"/>
        <dbReference type="ChEBI" id="CHEBI:15378"/>
        <dbReference type="ChEBI" id="CHEBI:16526"/>
        <dbReference type="ChEBI" id="CHEBI:16810"/>
        <dbReference type="ChEBI" id="CHEBI:29780"/>
        <dbReference type="ChEBI" id="CHEBI:58818"/>
        <dbReference type="EC" id="2.2.1.9"/>
    </reaction>
</comment>
<dbReference type="AlphaFoldDB" id="A0A919XBI2"/>
<evidence type="ECO:0000256" key="7">
    <source>
        <dbReference type="HAMAP-Rule" id="MF_01659"/>
    </source>
</evidence>
<comment type="cofactor">
    <cofactor evidence="7">
        <name>Mg(2+)</name>
        <dbReference type="ChEBI" id="CHEBI:18420"/>
    </cofactor>
    <cofactor evidence="7">
        <name>Mn(2+)</name>
        <dbReference type="ChEBI" id="CHEBI:29035"/>
    </cofactor>
</comment>
<comment type="caution">
    <text evidence="11">The sequence shown here is derived from an EMBL/GenBank/DDBJ whole genome shotgun (WGS) entry which is preliminary data.</text>
</comment>
<dbReference type="GO" id="GO:0030145">
    <property type="term" value="F:manganese ion binding"/>
    <property type="evidence" value="ECO:0007669"/>
    <property type="project" value="UniProtKB-UniRule"/>
</dbReference>
<dbReference type="HAMAP" id="MF_01659">
    <property type="entry name" value="MenD"/>
    <property type="match status" value="1"/>
</dbReference>
<evidence type="ECO:0000259" key="10">
    <source>
        <dbReference type="Pfam" id="PF16582"/>
    </source>
</evidence>
<gene>
    <name evidence="7 11" type="primary">menD</name>
    <name evidence="11" type="ORF">J43TS3_32150</name>
</gene>
<reference evidence="11" key="1">
    <citation type="submission" date="2021-03" db="EMBL/GenBank/DDBJ databases">
        <title>Antimicrobial resistance genes in bacteria isolated from Japanese honey, and their potential for conferring macrolide and lincosamide resistance in the American foulbrood pathogen Paenibacillus larvae.</title>
        <authorList>
            <person name="Okamoto M."/>
            <person name="Kumagai M."/>
            <person name="Kanamori H."/>
            <person name="Takamatsu D."/>
        </authorList>
    </citation>
    <scope>NUCLEOTIDE SEQUENCE</scope>
    <source>
        <strain evidence="11">J43TS3</strain>
    </source>
</reference>
<dbReference type="InterPro" id="IPR012001">
    <property type="entry name" value="Thiamin_PyroP_enz_TPP-bd_dom"/>
</dbReference>
<dbReference type="Pfam" id="PF02776">
    <property type="entry name" value="TPP_enzyme_N"/>
    <property type="match status" value="1"/>
</dbReference>
<keyword evidence="4 7" id="KW-0460">Magnesium</keyword>
<dbReference type="SUPFAM" id="SSF52518">
    <property type="entry name" value="Thiamin diphosphate-binding fold (THDP-binding)"/>
    <property type="match status" value="2"/>
</dbReference>
<dbReference type="Gene3D" id="3.40.50.970">
    <property type="match status" value="2"/>
</dbReference>
<feature type="domain" description="Thiamine pyrophosphate enzyme N-terminal TPP-binding" evidence="9">
    <location>
        <begin position="14"/>
        <end position="125"/>
    </location>
</feature>
<dbReference type="InterPro" id="IPR004433">
    <property type="entry name" value="MenaQ_synth_MenD"/>
</dbReference>
<dbReference type="Proteomes" id="UP000676917">
    <property type="component" value="Unassembled WGS sequence"/>
</dbReference>
<dbReference type="InterPro" id="IPR029061">
    <property type="entry name" value="THDP-binding"/>
</dbReference>
<dbReference type="EC" id="2.2.1.9" evidence="7"/>
<dbReference type="PIRSF" id="PIRSF004983">
    <property type="entry name" value="MenD"/>
    <property type="match status" value="1"/>
</dbReference>
<dbReference type="EMBL" id="BORP01000008">
    <property type="protein sequence ID" value="GIO28604.1"/>
    <property type="molecule type" value="Genomic_DNA"/>
</dbReference>
<protein>
    <recommendedName>
        <fullName evidence="7">2-succinyl-5-enolpyruvyl-6-hydroxy-3-cyclohexene-1-carboxylate synthase</fullName>
        <shortName evidence="7">SEPHCHC synthase</shortName>
        <ecNumber evidence="7">2.2.1.9</ecNumber>
    </recommendedName>
    <alternativeName>
        <fullName evidence="7">Menaquinone biosynthesis protein MenD</fullName>
    </alternativeName>
</protein>
<comment type="cofactor">
    <cofactor evidence="7">
        <name>thiamine diphosphate</name>
        <dbReference type="ChEBI" id="CHEBI:58937"/>
    </cofactor>
    <text evidence="7">Binds 1 thiamine pyrophosphate per subunit.</text>
</comment>
<keyword evidence="5 7" id="KW-0786">Thiamine pyrophosphate</keyword>
<dbReference type="GO" id="GO:0009234">
    <property type="term" value="P:menaquinone biosynthetic process"/>
    <property type="evidence" value="ECO:0007669"/>
    <property type="project" value="UniProtKB-UniRule"/>
</dbReference>
<evidence type="ECO:0000256" key="5">
    <source>
        <dbReference type="ARBA" id="ARBA00023052"/>
    </source>
</evidence>
<evidence type="ECO:0000256" key="2">
    <source>
        <dbReference type="ARBA" id="ARBA00022679"/>
    </source>
</evidence>
<comment type="similarity">
    <text evidence="7">Belongs to the TPP enzyme family. MenD subfamily.</text>
</comment>
<comment type="function">
    <text evidence="7">Catalyzes the thiamine diphosphate-dependent decarboxylation of 2-oxoglutarate and the subsequent addition of the resulting succinic semialdehyde-thiamine pyrophosphate anion to isochorismate to yield 2-succinyl-5-enolpyruvyl-6-hydroxy-3-cyclohexene-1-carboxylate (SEPHCHC).</text>
</comment>
<dbReference type="InterPro" id="IPR011766">
    <property type="entry name" value="TPP_enzyme_TPP-bd"/>
</dbReference>
<keyword evidence="2 7" id="KW-0808">Transferase</keyword>
<dbReference type="GO" id="GO:0000287">
    <property type="term" value="F:magnesium ion binding"/>
    <property type="evidence" value="ECO:0007669"/>
    <property type="project" value="UniProtKB-UniRule"/>
</dbReference>
<keyword evidence="3 7" id="KW-0479">Metal-binding</keyword>
<name>A0A919XBI2_9BACI</name>
<dbReference type="Pfam" id="PF02775">
    <property type="entry name" value="TPP_enzyme_C"/>
    <property type="match status" value="1"/>
</dbReference>
<evidence type="ECO:0000256" key="4">
    <source>
        <dbReference type="ARBA" id="ARBA00022842"/>
    </source>
</evidence>
<keyword evidence="6 7" id="KW-0464">Manganese</keyword>
<comment type="subunit">
    <text evidence="7">Homodimer.</text>
</comment>
<evidence type="ECO:0000256" key="3">
    <source>
        <dbReference type="ARBA" id="ARBA00022723"/>
    </source>
</evidence>
<feature type="domain" description="Thiamine pyrophosphate enzyme TPP-binding" evidence="8">
    <location>
        <begin position="440"/>
        <end position="553"/>
    </location>
</feature>
<dbReference type="Gene3D" id="3.40.50.1220">
    <property type="entry name" value="TPP-binding domain"/>
    <property type="match status" value="1"/>
</dbReference>
<sequence>MSHTEDLTRYIANFVDELAKSGLTDVIISPGSRSTPLAMTFREHPEIKEWVILDERSAAFFGLGLAKQTNRPVALVCSSGTAAANYYPAIVEAHESRVPLIALTADRPHELRDVGAPQAIDQIKMYGSYVKSFHEMALPKSTAEMLNYARIRAARAVHEALSGNPGPVHLNFPFQEPLIPDFTLKDLWGEPIREPYTRWHDGKRRLPESFINQLAERLASLQKGLFVCGPQMDQDLAEAVTLLAENWGVPILADPLSLIRTGSHSTGNIIEGYDSFLRNEKIRAYLKPDYIIRFGAMPVSKAYLFFVKENQTALQFVVEQDAGYREPVGNPTEYIYADPVLFCSDLLEAGIISSSSDNDWLTTWKNFNSIAKKHLVKASVGSLTEGEAVKQLTDVIPNKSTFYVGNSMSIRDVDTFLMAGSKKLTLLANRGANGIDGIISSGLGAAASGNPVTLLLGDLSFFHDMNGLLAAKHYNLNITILVINNNGGGIFSFLPQFHHEKHFEVLFGTPLNIDFQKAIEMYGGSYHNPTDSSELKEMLLASYQEQGLSVIEVKTDRTENLHWHKELWTAIEEDILKLVVQ</sequence>
<evidence type="ECO:0000259" key="8">
    <source>
        <dbReference type="Pfam" id="PF02775"/>
    </source>
</evidence>
<dbReference type="RefSeq" id="WP_212922065.1">
    <property type="nucleotide sequence ID" value="NZ_BORP01000008.1"/>
</dbReference>
<comment type="pathway">
    <text evidence="7">Quinol/quinone metabolism; menaquinone biosynthesis.</text>
</comment>
<keyword evidence="12" id="KW-1185">Reference proteome</keyword>
<accession>A0A919XBI2</accession>
<evidence type="ECO:0000259" key="9">
    <source>
        <dbReference type="Pfam" id="PF02776"/>
    </source>
</evidence>
<feature type="domain" description="Menaquinone biosynthesis protein MenD middle" evidence="10">
    <location>
        <begin position="220"/>
        <end position="403"/>
    </location>
</feature>
<dbReference type="PANTHER" id="PTHR42916:SF1">
    <property type="entry name" value="PROTEIN PHYLLO, CHLOROPLASTIC"/>
    <property type="match status" value="1"/>
</dbReference>
<keyword evidence="1 7" id="KW-0474">Menaquinone biosynthesis</keyword>
<evidence type="ECO:0000313" key="12">
    <source>
        <dbReference type="Proteomes" id="UP000676917"/>
    </source>
</evidence>
<dbReference type="NCBIfam" id="TIGR00173">
    <property type="entry name" value="menD"/>
    <property type="match status" value="1"/>
</dbReference>
<evidence type="ECO:0000256" key="6">
    <source>
        <dbReference type="ARBA" id="ARBA00023211"/>
    </source>
</evidence>
<organism evidence="11 12">
    <name type="scientific">Ornithinibacillus bavariensis</name>
    <dbReference type="NCBI Taxonomy" id="545502"/>
    <lineage>
        <taxon>Bacteria</taxon>
        <taxon>Bacillati</taxon>
        <taxon>Bacillota</taxon>
        <taxon>Bacilli</taxon>
        <taxon>Bacillales</taxon>
        <taxon>Bacillaceae</taxon>
        <taxon>Ornithinibacillus</taxon>
    </lineage>
</organism>
<proteinExistence type="inferred from homology"/>
<dbReference type="InterPro" id="IPR032264">
    <property type="entry name" value="MenD_middle"/>
</dbReference>